<dbReference type="EMBL" id="CP038469">
    <property type="protein sequence ID" value="QBX83003.1"/>
    <property type="molecule type" value="Genomic_DNA"/>
</dbReference>
<keyword evidence="1 6" id="KW-0547">Nucleotide-binding</keyword>
<keyword evidence="9" id="KW-1185">Reference proteome</keyword>
<feature type="domain" description="UvrD-like helicase ATP-binding" evidence="7">
    <location>
        <begin position="8"/>
        <end position="358"/>
    </location>
</feature>
<dbReference type="InterPro" id="IPR000212">
    <property type="entry name" value="DNA_helicase_UvrD/REP"/>
</dbReference>
<dbReference type="Gene3D" id="3.40.50.300">
    <property type="entry name" value="P-loop containing nucleotide triphosphate hydrolases"/>
    <property type="match status" value="2"/>
</dbReference>
<dbReference type="InterPro" id="IPR027417">
    <property type="entry name" value="P-loop_NTPase"/>
</dbReference>
<evidence type="ECO:0000256" key="4">
    <source>
        <dbReference type="ARBA" id="ARBA00022840"/>
    </source>
</evidence>
<keyword evidence="3 6" id="KW-0347">Helicase</keyword>
<dbReference type="PANTHER" id="PTHR11070">
    <property type="entry name" value="UVRD / RECB / PCRA DNA HELICASE FAMILY MEMBER"/>
    <property type="match status" value="1"/>
</dbReference>
<gene>
    <name evidence="8" type="ORF">E4Z61_22665</name>
</gene>
<feature type="binding site" evidence="6">
    <location>
        <begin position="29"/>
        <end position="36"/>
    </location>
    <ligand>
        <name>ATP</name>
        <dbReference type="ChEBI" id="CHEBI:30616"/>
    </ligand>
</feature>
<evidence type="ECO:0000256" key="5">
    <source>
        <dbReference type="ARBA" id="ARBA00034923"/>
    </source>
</evidence>
<name>A0ABX5TBJ0_9ENTR</name>
<dbReference type="GO" id="GO:0004386">
    <property type="term" value="F:helicase activity"/>
    <property type="evidence" value="ECO:0007669"/>
    <property type="project" value="UniProtKB-KW"/>
</dbReference>
<protein>
    <recommendedName>
        <fullName evidence="5">DNA 3'-5' helicase II</fullName>
    </recommendedName>
</protein>
<sequence length="705" mass="82118">MLTNEIKELEVQKSVINHVDNFNSFRFNAGAGAGKTYALIETLKYVTINKIIATRSPQKIACITYTNVAVNEIKKRLGNSEVVHVSTIHEMLWDIIKRAQPQLLICHKEKIINVIDENKKELNHSEKAKFFINLDEPEKQTFIQYIFQTKDIFYRYKDHSAASFKKAYGDSTIEKPSHLDSFLKNVSNFKFVVSMFYKIQRLEECLARIESNKENRVYYDSKVNIDRLHYMKFSHDTLLEYGLKLVKTYPMLCRIIIDSYPYFFIDEYQDTNSHVVGFFKTLYDFSNQNNKKWMVGYFGDTAQCIYDDGVGENITKLHSGLYEIDKIFNRRSHQQIIDVANKIRADKIVQIPISSESNKGSVIFSHHQSKGKMEIAKEFLSHYKSYLDQTSKGRDNDDCKIHCLVLTNRLMAQFNDFDNVYQAYQNSTIYHENLNTQVLSKQLEKLHPTILIIYNLTKLYQDILQNNVSYHCIFGAYGEGLSFSSANSILRELQNKEIVSLNDWIELITDRLEYSEEKSSLEKILINRINSDKEKTLSPHLFKSAIINSINLLMNDMSEDETVAKGKIQSILSLPIKSLMNWINFIDGTEIGDIIYHTYHGTKGEEYNNVAIILEHSFGNKDKLKFKNYFKFLQENKEYRDHLLTDDIFKEKHNNTKNLLYVACSRAIKNLRILYLDDISEIKEGIESIFGQSNLWLSDSDNITV</sequence>
<evidence type="ECO:0000259" key="7">
    <source>
        <dbReference type="PROSITE" id="PS51198"/>
    </source>
</evidence>
<dbReference type="PROSITE" id="PS51198">
    <property type="entry name" value="UVRD_HELICASE_ATP_BIND"/>
    <property type="match status" value="1"/>
</dbReference>
<reference evidence="8 9" key="1">
    <citation type="submission" date="2019-03" db="EMBL/GenBank/DDBJ databases">
        <title>Complete genome sequence of Citrobacter sp. SNU WT2 isolated from diseased rainbow trout.</title>
        <authorList>
            <person name="Oh W.T."/>
            <person name="Park S.C."/>
        </authorList>
    </citation>
    <scope>NUCLEOTIDE SEQUENCE [LARGE SCALE GENOMIC DNA]</scope>
    <source>
        <strain evidence="8 9">SNU WT2</strain>
    </source>
</reference>
<organism evidence="8 9">
    <name type="scientific">Citrobacter tructae</name>
    <dbReference type="NCBI Taxonomy" id="2562449"/>
    <lineage>
        <taxon>Bacteria</taxon>
        <taxon>Pseudomonadati</taxon>
        <taxon>Pseudomonadota</taxon>
        <taxon>Gammaproteobacteria</taxon>
        <taxon>Enterobacterales</taxon>
        <taxon>Enterobacteriaceae</taxon>
        <taxon>Citrobacter</taxon>
    </lineage>
</organism>
<dbReference type="InterPro" id="IPR014016">
    <property type="entry name" value="UvrD-like_ATP-bd"/>
</dbReference>
<evidence type="ECO:0000313" key="9">
    <source>
        <dbReference type="Proteomes" id="UP000296284"/>
    </source>
</evidence>
<evidence type="ECO:0000313" key="8">
    <source>
        <dbReference type="EMBL" id="QBX83003.1"/>
    </source>
</evidence>
<keyword evidence="2 6" id="KW-0378">Hydrolase</keyword>
<keyword evidence="4 6" id="KW-0067">ATP-binding</keyword>
<dbReference type="Pfam" id="PF00580">
    <property type="entry name" value="UvrD-helicase"/>
    <property type="match status" value="1"/>
</dbReference>
<evidence type="ECO:0000256" key="1">
    <source>
        <dbReference type="ARBA" id="ARBA00022741"/>
    </source>
</evidence>
<dbReference type="PANTHER" id="PTHR11070:SF2">
    <property type="entry name" value="ATP-DEPENDENT DNA HELICASE SRS2"/>
    <property type="match status" value="1"/>
</dbReference>
<dbReference type="SUPFAM" id="SSF52540">
    <property type="entry name" value="P-loop containing nucleoside triphosphate hydrolases"/>
    <property type="match status" value="1"/>
</dbReference>
<dbReference type="RefSeq" id="WP_135324677.1">
    <property type="nucleotide sequence ID" value="NZ_CP038469.1"/>
</dbReference>
<dbReference type="Proteomes" id="UP000296284">
    <property type="component" value="Chromosome"/>
</dbReference>
<accession>A0ABX5TBJ0</accession>
<evidence type="ECO:0000256" key="3">
    <source>
        <dbReference type="ARBA" id="ARBA00022806"/>
    </source>
</evidence>
<evidence type="ECO:0000256" key="2">
    <source>
        <dbReference type="ARBA" id="ARBA00022801"/>
    </source>
</evidence>
<proteinExistence type="predicted"/>
<evidence type="ECO:0000256" key="6">
    <source>
        <dbReference type="PROSITE-ProRule" id="PRU00560"/>
    </source>
</evidence>